<dbReference type="RefSeq" id="WP_263252074.1">
    <property type="nucleotide sequence ID" value="NZ_BAABLT010000021.1"/>
</dbReference>
<keyword evidence="10" id="KW-1185">Reference proteome</keyword>
<dbReference type="PANTHER" id="PTHR43884">
    <property type="entry name" value="ACYL-COA DEHYDROGENASE"/>
    <property type="match status" value="1"/>
</dbReference>
<keyword evidence="4" id="KW-0274">FAD</keyword>
<evidence type="ECO:0000313" key="9">
    <source>
        <dbReference type="EMBL" id="MFD0923044.1"/>
    </source>
</evidence>
<keyword evidence="5 9" id="KW-0560">Oxidoreductase</keyword>
<dbReference type="Gene3D" id="1.20.140.10">
    <property type="entry name" value="Butyryl-CoA Dehydrogenase, subunit A, domain 3"/>
    <property type="match status" value="1"/>
</dbReference>
<gene>
    <name evidence="9" type="ORF">ACFQ16_25140</name>
</gene>
<dbReference type="InterPro" id="IPR036250">
    <property type="entry name" value="AcylCo_DH-like_C"/>
</dbReference>
<dbReference type="Pfam" id="PF00441">
    <property type="entry name" value="Acyl-CoA_dh_1"/>
    <property type="match status" value="1"/>
</dbReference>
<dbReference type="Pfam" id="PF02771">
    <property type="entry name" value="Acyl-CoA_dh_N"/>
    <property type="match status" value="1"/>
</dbReference>
<dbReference type="SUPFAM" id="SSF47203">
    <property type="entry name" value="Acyl-CoA dehydrogenase C-terminal domain-like"/>
    <property type="match status" value="1"/>
</dbReference>
<feature type="domain" description="Acyl-CoA dehydrogenase/oxidase N-terminal" evidence="8">
    <location>
        <begin position="7"/>
        <end position="99"/>
    </location>
</feature>
<evidence type="ECO:0000256" key="3">
    <source>
        <dbReference type="ARBA" id="ARBA00022630"/>
    </source>
</evidence>
<evidence type="ECO:0000259" key="8">
    <source>
        <dbReference type="Pfam" id="PF02771"/>
    </source>
</evidence>
<dbReference type="InterPro" id="IPR046373">
    <property type="entry name" value="Acyl-CoA_Oxase/DH_mid-dom_sf"/>
</dbReference>
<evidence type="ECO:0000256" key="6">
    <source>
        <dbReference type="SAM" id="MobiDB-lite"/>
    </source>
</evidence>
<dbReference type="Gene3D" id="2.40.110.10">
    <property type="entry name" value="Butyryl-CoA Dehydrogenase, subunit A, domain 2"/>
    <property type="match status" value="1"/>
</dbReference>
<dbReference type="InterPro" id="IPR037069">
    <property type="entry name" value="AcylCoA_DH/ox_N_sf"/>
</dbReference>
<evidence type="ECO:0000256" key="2">
    <source>
        <dbReference type="ARBA" id="ARBA00009347"/>
    </source>
</evidence>
<name>A0ABW3FYS4_9PSEU</name>
<organism evidence="9 10">
    <name type="scientific">Saccharopolyspora rosea</name>
    <dbReference type="NCBI Taxonomy" id="524884"/>
    <lineage>
        <taxon>Bacteria</taxon>
        <taxon>Bacillati</taxon>
        <taxon>Actinomycetota</taxon>
        <taxon>Actinomycetes</taxon>
        <taxon>Pseudonocardiales</taxon>
        <taxon>Pseudonocardiaceae</taxon>
        <taxon>Saccharopolyspora</taxon>
    </lineage>
</organism>
<dbReference type="EMBL" id="JBHTIW010000028">
    <property type="protein sequence ID" value="MFD0923044.1"/>
    <property type="molecule type" value="Genomic_DNA"/>
</dbReference>
<evidence type="ECO:0000259" key="7">
    <source>
        <dbReference type="Pfam" id="PF00441"/>
    </source>
</evidence>
<evidence type="ECO:0000256" key="4">
    <source>
        <dbReference type="ARBA" id="ARBA00022827"/>
    </source>
</evidence>
<feature type="region of interest" description="Disordered" evidence="6">
    <location>
        <begin position="117"/>
        <end position="139"/>
    </location>
</feature>
<proteinExistence type="inferred from homology"/>
<accession>A0ABW3FYS4</accession>
<dbReference type="Gene3D" id="1.10.540.10">
    <property type="entry name" value="Acyl-CoA dehydrogenase/oxidase, N-terminal domain"/>
    <property type="match status" value="1"/>
</dbReference>
<dbReference type="InterPro" id="IPR013786">
    <property type="entry name" value="AcylCoA_DH/ox_N"/>
</dbReference>
<comment type="similarity">
    <text evidence="2">Belongs to the acyl-CoA dehydrogenase family.</text>
</comment>
<protein>
    <submittedName>
        <fullName evidence="9">Acyl-CoA dehydrogenase family protein</fullName>
        <ecNumber evidence="9">1.-.-.-</ecNumber>
    </submittedName>
</protein>
<dbReference type="EC" id="1.-.-.-" evidence="9"/>
<dbReference type="InterPro" id="IPR009100">
    <property type="entry name" value="AcylCoA_DH/oxidase_NM_dom_sf"/>
</dbReference>
<reference evidence="10" key="1">
    <citation type="journal article" date="2019" name="Int. J. Syst. Evol. Microbiol.">
        <title>The Global Catalogue of Microorganisms (GCM) 10K type strain sequencing project: providing services to taxonomists for standard genome sequencing and annotation.</title>
        <authorList>
            <consortium name="The Broad Institute Genomics Platform"/>
            <consortium name="The Broad Institute Genome Sequencing Center for Infectious Disease"/>
            <person name="Wu L."/>
            <person name="Ma J."/>
        </authorList>
    </citation>
    <scope>NUCLEOTIDE SEQUENCE [LARGE SCALE GENOMIC DNA]</scope>
    <source>
        <strain evidence="10">CCUG 56401</strain>
    </source>
</reference>
<comment type="caution">
    <text evidence="9">The sequence shown here is derived from an EMBL/GenBank/DDBJ whole genome shotgun (WGS) entry which is preliminary data.</text>
</comment>
<evidence type="ECO:0000256" key="5">
    <source>
        <dbReference type="ARBA" id="ARBA00023002"/>
    </source>
</evidence>
<sequence>MDFALDETQQAVRDLAAEILRRESGNGDGTRYDESAWKALADAGLLSLAVPESHGGAGLGPLETALVLGEVGRAAAPVPALSTLAFGVLPIARHGSPAQLGLLDEPTRVFTAALNEPSAPLPRRPRTTLGGDGRLRGTKTGVRDADLAHRILVSASTPDGPAIVLVDPAADGVAVLPAPAADGPEQVVVLDGAVGEPLGGAEVVEDVHACAVAGICALGDGALAGALDLTAEHLRTRHQFGKPLAAFQAVAQQAADLYVSARTLHLAALSACWRLATGRDAGEDLDVAAWWLAEQAPVAARTCHHLHGGLGLDITYPMHRYSALLGDLARIAGGAEHRLDLLAARV</sequence>
<feature type="domain" description="Acyl-CoA dehydrogenase/oxidase C-terminal" evidence="7">
    <location>
        <begin position="214"/>
        <end position="335"/>
    </location>
</feature>
<dbReference type="GO" id="GO:0016491">
    <property type="term" value="F:oxidoreductase activity"/>
    <property type="evidence" value="ECO:0007669"/>
    <property type="project" value="UniProtKB-KW"/>
</dbReference>
<dbReference type="InterPro" id="IPR009075">
    <property type="entry name" value="AcylCo_DH/oxidase_C"/>
</dbReference>
<keyword evidence="3" id="KW-0285">Flavoprotein</keyword>
<dbReference type="PANTHER" id="PTHR43884:SF20">
    <property type="entry name" value="ACYL-COA DEHYDROGENASE FADE28"/>
    <property type="match status" value="1"/>
</dbReference>
<dbReference type="Proteomes" id="UP001597018">
    <property type="component" value="Unassembled WGS sequence"/>
</dbReference>
<evidence type="ECO:0000313" key="10">
    <source>
        <dbReference type="Proteomes" id="UP001597018"/>
    </source>
</evidence>
<evidence type="ECO:0000256" key="1">
    <source>
        <dbReference type="ARBA" id="ARBA00001974"/>
    </source>
</evidence>
<dbReference type="SUPFAM" id="SSF56645">
    <property type="entry name" value="Acyl-CoA dehydrogenase NM domain-like"/>
    <property type="match status" value="1"/>
</dbReference>
<comment type="cofactor">
    <cofactor evidence="1">
        <name>FAD</name>
        <dbReference type="ChEBI" id="CHEBI:57692"/>
    </cofactor>
</comment>